<dbReference type="HOGENOM" id="CLU_666060_0_0_1"/>
<dbReference type="InterPro" id="IPR039353">
    <property type="entry name" value="TF_Adf1"/>
</dbReference>
<dbReference type="EnsemblMetazoa" id="CapteT228679">
    <property type="protein sequence ID" value="CapteP228679"/>
    <property type="gene ID" value="CapteG228679"/>
</dbReference>
<protein>
    <recommendedName>
        <fullName evidence="1">MADF domain-containing protein</fullName>
    </recommendedName>
</protein>
<dbReference type="OrthoDB" id="6600747at2759"/>
<keyword evidence="4" id="KW-1185">Reference proteome</keyword>
<reference evidence="3" key="3">
    <citation type="submission" date="2015-06" db="UniProtKB">
        <authorList>
            <consortium name="EnsemblMetazoa"/>
        </authorList>
    </citation>
    <scope>IDENTIFICATION</scope>
</reference>
<name>R7U814_CAPTE</name>
<dbReference type="PROSITE" id="PS51029">
    <property type="entry name" value="MADF"/>
    <property type="match status" value="1"/>
</dbReference>
<reference evidence="4" key="1">
    <citation type="submission" date="2012-12" db="EMBL/GenBank/DDBJ databases">
        <authorList>
            <person name="Hellsten U."/>
            <person name="Grimwood J."/>
            <person name="Chapman J.A."/>
            <person name="Shapiro H."/>
            <person name="Aerts A."/>
            <person name="Otillar R.P."/>
            <person name="Terry A.Y."/>
            <person name="Boore J.L."/>
            <person name="Simakov O."/>
            <person name="Marletaz F."/>
            <person name="Cho S.-J."/>
            <person name="Edsinger-Gonzales E."/>
            <person name="Havlak P."/>
            <person name="Kuo D.-H."/>
            <person name="Larsson T."/>
            <person name="Lv J."/>
            <person name="Arendt D."/>
            <person name="Savage R."/>
            <person name="Osoegawa K."/>
            <person name="de Jong P."/>
            <person name="Lindberg D.R."/>
            <person name="Seaver E.C."/>
            <person name="Weisblat D.A."/>
            <person name="Putnam N.H."/>
            <person name="Grigoriev I.V."/>
            <person name="Rokhsar D.S."/>
        </authorList>
    </citation>
    <scope>NUCLEOTIDE SEQUENCE</scope>
    <source>
        <strain evidence="4">I ESC-2004</strain>
    </source>
</reference>
<accession>R7U814</accession>
<gene>
    <name evidence="2" type="ORF">CAPTEDRAFT_228679</name>
</gene>
<feature type="domain" description="MADF" evidence="1">
    <location>
        <begin position="100"/>
        <end position="191"/>
    </location>
</feature>
<evidence type="ECO:0000313" key="4">
    <source>
        <dbReference type="Proteomes" id="UP000014760"/>
    </source>
</evidence>
<sequence>MDFQPEESLYKSQERQAQAGVLTLCSVHCDFTVVNYMCVTLLPSAVPTNPAPLMTSSGPKPKNVHGPIPSKPAKRKRYCSPFSPTTTMRRQDVTDEELFALLELVGPHECLYNTSCPSYKDHDRCTEVWKHIAESMKREDGLFWKRKYRNIRDSYVKRKRALIACENEAEVLKILQWKFYRAFSFLPDFDDSFTLSPSSAEFNSVGAIKEEVQEIDTSPCTCADSSELGLLNIKEEEDSMESSNAGYAPIRTLGIILLRLVHSIYNNIIYIHMQVFFLSFFFLPRSNYADETSVVGPSLNCQIPHHSGFNGARKRKRTESFRADNSVVLMELADLREEFVSIKKRLEENEAKDNTDDVHVDTFFQSCASRLKRLPKDSQSILQYQIDLLFHNAENPNLQIPLPVIHERTANPS</sequence>
<evidence type="ECO:0000313" key="3">
    <source>
        <dbReference type="EnsemblMetazoa" id="CapteP228679"/>
    </source>
</evidence>
<dbReference type="Proteomes" id="UP000014760">
    <property type="component" value="Unassembled WGS sequence"/>
</dbReference>
<dbReference type="SMART" id="SM00595">
    <property type="entry name" value="MADF"/>
    <property type="match status" value="1"/>
</dbReference>
<dbReference type="PANTHER" id="PTHR12243:SF67">
    <property type="entry name" value="COREPRESSOR OF PANGOLIN, ISOFORM A-RELATED"/>
    <property type="match status" value="1"/>
</dbReference>
<organism evidence="2">
    <name type="scientific">Capitella teleta</name>
    <name type="common">Polychaete worm</name>
    <dbReference type="NCBI Taxonomy" id="283909"/>
    <lineage>
        <taxon>Eukaryota</taxon>
        <taxon>Metazoa</taxon>
        <taxon>Spiralia</taxon>
        <taxon>Lophotrochozoa</taxon>
        <taxon>Annelida</taxon>
        <taxon>Polychaeta</taxon>
        <taxon>Sedentaria</taxon>
        <taxon>Scolecida</taxon>
        <taxon>Capitellidae</taxon>
        <taxon>Capitella</taxon>
    </lineage>
</organism>
<dbReference type="Pfam" id="PF10545">
    <property type="entry name" value="MADF_DNA_bdg"/>
    <property type="match status" value="1"/>
</dbReference>
<dbReference type="OMA" id="QITHRVQ"/>
<evidence type="ECO:0000313" key="2">
    <source>
        <dbReference type="EMBL" id="ELT99791.1"/>
    </source>
</evidence>
<dbReference type="InterPro" id="IPR006578">
    <property type="entry name" value="MADF-dom"/>
</dbReference>
<dbReference type="AlphaFoldDB" id="R7U814"/>
<dbReference type="EMBL" id="KB306460">
    <property type="protein sequence ID" value="ELT99791.1"/>
    <property type="molecule type" value="Genomic_DNA"/>
</dbReference>
<dbReference type="PANTHER" id="PTHR12243">
    <property type="entry name" value="MADF DOMAIN TRANSCRIPTION FACTOR"/>
    <property type="match status" value="1"/>
</dbReference>
<evidence type="ECO:0000259" key="1">
    <source>
        <dbReference type="PROSITE" id="PS51029"/>
    </source>
</evidence>
<dbReference type="EMBL" id="AMQN01009875">
    <property type="status" value="NOT_ANNOTATED_CDS"/>
    <property type="molecule type" value="Genomic_DNA"/>
</dbReference>
<proteinExistence type="predicted"/>
<reference evidence="2 4" key="2">
    <citation type="journal article" date="2013" name="Nature">
        <title>Insights into bilaterian evolution from three spiralian genomes.</title>
        <authorList>
            <person name="Simakov O."/>
            <person name="Marletaz F."/>
            <person name="Cho S.J."/>
            <person name="Edsinger-Gonzales E."/>
            <person name="Havlak P."/>
            <person name="Hellsten U."/>
            <person name="Kuo D.H."/>
            <person name="Larsson T."/>
            <person name="Lv J."/>
            <person name="Arendt D."/>
            <person name="Savage R."/>
            <person name="Osoegawa K."/>
            <person name="de Jong P."/>
            <person name="Grimwood J."/>
            <person name="Chapman J.A."/>
            <person name="Shapiro H."/>
            <person name="Aerts A."/>
            <person name="Otillar R.P."/>
            <person name="Terry A.Y."/>
            <person name="Boore J.L."/>
            <person name="Grigoriev I.V."/>
            <person name="Lindberg D.R."/>
            <person name="Seaver E.C."/>
            <person name="Weisblat D.A."/>
            <person name="Putnam N.H."/>
            <person name="Rokhsar D.S."/>
        </authorList>
    </citation>
    <scope>NUCLEOTIDE SEQUENCE</scope>
    <source>
        <strain evidence="2 4">I ESC-2004</strain>
    </source>
</reference>